<evidence type="ECO:0008006" key="6">
    <source>
        <dbReference type="Google" id="ProtNLM"/>
    </source>
</evidence>
<dbReference type="Pfam" id="PF06585">
    <property type="entry name" value="JHBP"/>
    <property type="match status" value="1"/>
</dbReference>
<keyword evidence="1" id="KW-0732">Signal</keyword>
<dbReference type="AlphaFoldDB" id="A0A8K0NW66"/>
<evidence type="ECO:0000313" key="5">
    <source>
        <dbReference type="Proteomes" id="UP000792457"/>
    </source>
</evidence>
<dbReference type="PANTHER" id="PTHR11008:SF39">
    <property type="entry name" value="CIRCADIAN CLOCK-CONTROLLED PROTEIN-LIKE PROTEIN"/>
    <property type="match status" value="1"/>
</dbReference>
<dbReference type="GO" id="GO:0007623">
    <property type="term" value="P:circadian rhythm"/>
    <property type="evidence" value="ECO:0007669"/>
    <property type="project" value="UniProtKB-ARBA"/>
</dbReference>
<dbReference type="Proteomes" id="UP000792457">
    <property type="component" value="Unassembled WGS sequence"/>
</dbReference>
<dbReference type="GO" id="GO:0005615">
    <property type="term" value="C:extracellular space"/>
    <property type="evidence" value="ECO:0007669"/>
    <property type="project" value="TreeGrafter"/>
</dbReference>
<keyword evidence="5" id="KW-1185">Reference proteome</keyword>
<name>A0A8K0NW66_LADFU</name>
<organism evidence="4 5">
    <name type="scientific">Ladona fulva</name>
    <name type="common">Scarce chaser dragonfly</name>
    <name type="synonym">Libellula fulva</name>
    <dbReference type="NCBI Taxonomy" id="123851"/>
    <lineage>
        <taxon>Eukaryota</taxon>
        <taxon>Metazoa</taxon>
        <taxon>Ecdysozoa</taxon>
        <taxon>Arthropoda</taxon>
        <taxon>Hexapoda</taxon>
        <taxon>Insecta</taxon>
        <taxon>Pterygota</taxon>
        <taxon>Palaeoptera</taxon>
        <taxon>Odonata</taxon>
        <taxon>Epiprocta</taxon>
        <taxon>Anisoptera</taxon>
        <taxon>Libelluloidea</taxon>
        <taxon>Libellulidae</taxon>
        <taxon>Ladona</taxon>
    </lineage>
</organism>
<comment type="caution">
    <text evidence="4">The sequence shown here is derived from an EMBL/GenBank/DDBJ whole genome shotgun (WGS) entry which is preliminary data.</text>
</comment>
<dbReference type="Gene3D" id="3.15.10.30">
    <property type="entry name" value="Haemolymph juvenile hormone binding protein"/>
    <property type="match status" value="1"/>
</dbReference>
<evidence type="ECO:0000256" key="2">
    <source>
        <dbReference type="ARBA" id="ARBA00023108"/>
    </source>
</evidence>
<dbReference type="EMBL" id="KZ308117">
    <property type="protein sequence ID" value="KAG8221914.1"/>
    <property type="molecule type" value="Genomic_DNA"/>
</dbReference>
<dbReference type="PANTHER" id="PTHR11008">
    <property type="entry name" value="PROTEIN TAKEOUT-LIKE PROTEIN"/>
    <property type="match status" value="1"/>
</dbReference>
<reference evidence="4" key="1">
    <citation type="submission" date="2013-04" db="EMBL/GenBank/DDBJ databases">
        <authorList>
            <person name="Qu J."/>
            <person name="Murali S.C."/>
            <person name="Bandaranaike D."/>
            <person name="Bellair M."/>
            <person name="Blankenburg K."/>
            <person name="Chao H."/>
            <person name="Dinh H."/>
            <person name="Doddapaneni H."/>
            <person name="Downs B."/>
            <person name="Dugan-Rocha S."/>
            <person name="Elkadiri S."/>
            <person name="Gnanaolivu R.D."/>
            <person name="Hernandez B."/>
            <person name="Javaid M."/>
            <person name="Jayaseelan J.C."/>
            <person name="Lee S."/>
            <person name="Li M."/>
            <person name="Ming W."/>
            <person name="Munidasa M."/>
            <person name="Muniz J."/>
            <person name="Nguyen L."/>
            <person name="Ongeri F."/>
            <person name="Osuji N."/>
            <person name="Pu L.-L."/>
            <person name="Puazo M."/>
            <person name="Qu C."/>
            <person name="Quiroz J."/>
            <person name="Raj R."/>
            <person name="Weissenberger G."/>
            <person name="Xin Y."/>
            <person name="Zou X."/>
            <person name="Han Y."/>
            <person name="Richards S."/>
            <person name="Worley K."/>
            <person name="Muzny D."/>
            <person name="Gibbs R."/>
        </authorList>
    </citation>
    <scope>NUCLEOTIDE SEQUENCE</scope>
    <source>
        <strain evidence="4">Sampled in the wild</strain>
    </source>
</reference>
<reference evidence="4" key="2">
    <citation type="submission" date="2017-10" db="EMBL/GenBank/DDBJ databases">
        <title>Ladona fulva Genome sequencing and assembly.</title>
        <authorList>
            <person name="Murali S."/>
            <person name="Richards S."/>
            <person name="Bandaranaike D."/>
            <person name="Bellair M."/>
            <person name="Blankenburg K."/>
            <person name="Chao H."/>
            <person name="Dinh H."/>
            <person name="Doddapaneni H."/>
            <person name="Dugan-Rocha S."/>
            <person name="Elkadiri S."/>
            <person name="Gnanaolivu R."/>
            <person name="Hernandez B."/>
            <person name="Skinner E."/>
            <person name="Javaid M."/>
            <person name="Lee S."/>
            <person name="Li M."/>
            <person name="Ming W."/>
            <person name="Munidasa M."/>
            <person name="Muniz J."/>
            <person name="Nguyen L."/>
            <person name="Hughes D."/>
            <person name="Osuji N."/>
            <person name="Pu L.-L."/>
            <person name="Puazo M."/>
            <person name="Qu C."/>
            <person name="Quiroz J."/>
            <person name="Raj R."/>
            <person name="Weissenberger G."/>
            <person name="Xin Y."/>
            <person name="Zou X."/>
            <person name="Han Y."/>
            <person name="Worley K."/>
            <person name="Muzny D."/>
            <person name="Gibbs R."/>
        </authorList>
    </citation>
    <scope>NUCLEOTIDE SEQUENCE</scope>
    <source>
        <strain evidence="4">Sampled in the wild</strain>
    </source>
</reference>
<dbReference type="SMART" id="SM00700">
    <property type="entry name" value="JHBP"/>
    <property type="match status" value="1"/>
</dbReference>
<proteinExistence type="inferred from homology"/>
<comment type="similarity">
    <text evidence="3">Belongs to the TO family.</text>
</comment>
<protein>
    <recommendedName>
        <fullName evidence="6">Protein takeout</fullName>
    </recommendedName>
</protein>
<dbReference type="OrthoDB" id="8179031at2759"/>
<evidence type="ECO:0000256" key="1">
    <source>
        <dbReference type="ARBA" id="ARBA00022729"/>
    </source>
</evidence>
<accession>A0A8K0NW66</accession>
<dbReference type="FunFam" id="3.15.10.30:FF:000001">
    <property type="entry name" value="Takeout-like protein 1"/>
    <property type="match status" value="1"/>
</dbReference>
<dbReference type="InterPro" id="IPR010562">
    <property type="entry name" value="Haemolymph_juvenile_hormone-bd"/>
</dbReference>
<evidence type="ECO:0000313" key="4">
    <source>
        <dbReference type="EMBL" id="KAG8221914.1"/>
    </source>
</evidence>
<sequence length="257" mass="29079">MSIGTFEHNILPIECMWNIVNNSIGESLFLRADYIKVCKQSDPKSNQCILNSVQHLRPKLLHGIPELDVPALEPLRIPMIKFSSGPKAAKFDAELSKMTVSGPGSFIVTDLRADLDNNVFDFKLLLPRLHFEGEYKVDVNILLLPIRGTGKIYGNFSEYRADVHMPGKRIKRGNDEFLRLDKMQLKISIGKSKLQLSNLFDGDEILGAATNRILNDNSKVFLEEINPVLEDTLATLFTDIANKITLKFTYKELFPEK</sequence>
<keyword evidence="2" id="KW-0090">Biological rhythms</keyword>
<evidence type="ECO:0000256" key="3">
    <source>
        <dbReference type="ARBA" id="ARBA00060902"/>
    </source>
</evidence>
<dbReference type="InterPro" id="IPR038606">
    <property type="entry name" value="To_sf"/>
</dbReference>
<gene>
    <name evidence="4" type="ORF">J437_LFUL002473</name>
</gene>